<dbReference type="SUPFAM" id="SSF47565">
    <property type="entry name" value="Insect pheromone/odorant-binding proteins"/>
    <property type="match status" value="1"/>
</dbReference>
<feature type="region of interest" description="Disordered" evidence="1">
    <location>
        <begin position="441"/>
        <end position="475"/>
    </location>
</feature>
<dbReference type="Pfam" id="PF01395">
    <property type="entry name" value="PBP_GOBP"/>
    <property type="match status" value="1"/>
</dbReference>
<dbReference type="Proteomes" id="UP001159363">
    <property type="component" value="Chromosome 1"/>
</dbReference>
<feature type="compositionally biased region" description="Basic and acidic residues" evidence="1">
    <location>
        <begin position="441"/>
        <end position="457"/>
    </location>
</feature>
<comment type="caution">
    <text evidence="2">The sequence shown here is derived from an EMBL/GenBank/DDBJ whole genome shotgun (WGS) entry which is preliminary data.</text>
</comment>
<protein>
    <submittedName>
        <fullName evidence="2">Uncharacterized protein</fullName>
    </submittedName>
</protein>
<dbReference type="EMBL" id="JARBHB010000001">
    <property type="protein sequence ID" value="KAJ8895063.1"/>
    <property type="molecule type" value="Genomic_DNA"/>
</dbReference>
<evidence type="ECO:0000313" key="3">
    <source>
        <dbReference type="Proteomes" id="UP001159363"/>
    </source>
</evidence>
<reference evidence="2 3" key="1">
    <citation type="submission" date="2023-02" db="EMBL/GenBank/DDBJ databases">
        <title>LHISI_Scaffold_Assembly.</title>
        <authorList>
            <person name="Stuart O.P."/>
            <person name="Cleave R."/>
            <person name="Magrath M.J.L."/>
            <person name="Mikheyev A.S."/>
        </authorList>
    </citation>
    <scope>NUCLEOTIDE SEQUENCE [LARGE SCALE GENOMIC DNA]</scope>
    <source>
        <strain evidence="2">Daus_M_001</strain>
        <tissue evidence="2">Leg muscle</tissue>
    </source>
</reference>
<dbReference type="CDD" id="cd23992">
    <property type="entry name" value="PBP_GOBP"/>
    <property type="match status" value="1"/>
</dbReference>
<dbReference type="InterPro" id="IPR036728">
    <property type="entry name" value="PBP_GOBP_sf"/>
</dbReference>
<evidence type="ECO:0000256" key="1">
    <source>
        <dbReference type="SAM" id="MobiDB-lite"/>
    </source>
</evidence>
<sequence>MILSDIRKGVAAPPYPLMYTIDGLSSSRRPKMAVVHYLILLLSAENAKRKNTSIANDMTRHLSGIADPVLSTVSTADKYRIPFFWLAGLVLTSVSRSRPATREHHGGDGEQHKYASRRYYEAISPHLAVSTQLLQGQDGHPPVMDRHTNASSPAGYMTTRLLPWFAIARAVERPATSGADHEVPRVRLRCLHRLLCRPGKFSPPRVTNFCRFVVSDTSHNSTQLFHDCSSVRLYSMPSIVSTHVQASVSYVSRGAERVSPAAQLRASLPFSRLRVRSRPALHTCSSPPGFKFDTSLLPVGRHPVTAWVLRHPSFIQGPGVDQPLKRRPTALTVLPEVEPLLVTYFLQKWSKLLGKPNDEALNPLSAGTADECSAAKTSDWLLAFSSGFLMTNNLSAVSSNRNVALGRNHKTPTSTARHDHFQCDCSNLQPDSLLTRHEPMSVKRSENGAAPECKDGGNWRSPRKHRRTAASSGTNLYELNEDGTIRHDEVQKMLEEVEEECPKKITKTLYEKCKDADKGEGGCEGTHKMAMCFYVEFKTVLFPLTTISASHDLWGRGGVMVRPPASHLGEPDSIPGGAAPRIFACVGIAPHDAAGRRVFSGISRIPRPCIPALLHIHLASLALKTSLLRRLLNKMLFEKSVFARKSVCQSINDLGKSHKINVGPKSLEILPHLLLIFSSVEEIILCCDWFTLSTSLHAPTLSPTYTHASHPYLSCVVITSGIN</sequence>
<dbReference type="InterPro" id="IPR006170">
    <property type="entry name" value="PBP/GOBP"/>
</dbReference>
<gene>
    <name evidence="2" type="ORF">PR048_000388</name>
</gene>
<evidence type="ECO:0000313" key="2">
    <source>
        <dbReference type="EMBL" id="KAJ8895063.1"/>
    </source>
</evidence>
<dbReference type="Gene3D" id="1.10.238.20">
    <property type="entry name" value="Pheromone/general odorant binding protein domain"/>
    <property type="match status" value="1"/>
</dbReference>
<name>A0ABQ9IEG0_9NEOP</name>
<proteinExistence type="predicted"/>
<organism evidence="2 3">
    <name type="scientific">Dryococelus australis</name>
    <dbReference type="NCBI Taxonomy" id="614101"/>
    <lineage>
        <taxon>Eukaryota</taxon>
        <taxon>Metazoa</taxon>
        <taxon>Ecdysozoa</taxon>
        <taxon>Arthropoda</taxon>
        <taxon>Hexapoda</taxon>
        <taxon>Insecta</taxon>
        <taxon>Pterygota</taxon>
        <taxon>Neoptera</taxon>
        <taxon>Polyneoptera</taxon>
        <taxon>Phasmatodea</taxon>
        <taxon>Verophasmatodea</taxon>
        <taxon>Anareolatae</taxon>
        <taxon>Phasmatidae</taxon>
        <taxon>Eurycanthinae</taxon>
        <taxon>Dryococelus</taxon>
    </lineage>
</organism>
<accession>A0ABQ9IEG0</accession>
<keyword evidence="3" id="KW-1185">Reference proteome</keyword>